<proteinExistence type="predicted"/>
<evidence type="ECO:0000313" key="1">
    <source>
        <dbReference type="WBParaSite" id="HNAJ_0000147501-mRNA-1"/>
    </source>
</evidence>
<reference evidence="1" key="1">
    <citation type="submission" date="2017-02" db="UniProtKB">
        <authorList>
            <consortium name="WormBaseParasite"/>
        </authorList>
    </citation>
    <scope>IDENTIFICATION</scope>
</reference>
<protein>
    <submittedName>
        <fullName evidence="1">Secreted protein</fullName>
    </submittedName>
</protein>
<organism evidence="1">
    <name type="scientific">Rodentolepis nana</name>
    <name type="common">Dwarf tapeworm</name>
    <name type="synonym">Hymenolepis nana</name>
    <dbReference type="NCBI Taxonomy" id="102285"/>
    <lineage>
        <taxon>Eukaryota</taxon>
        <taxon>Metazoa</taxon>
        <taxon>Spiralia</taxon>
        <taxon>Lophotrochozoa</taxon>
        <taxon>Platyhelminthes</taxon>
        <taxon>Cestoda</taxon>
        <taxon>Eucestoda</taxon>
        <taxon>Cyclophyllidea</taxon>
        <taxon>Hymenolepididae</taxon>
        <taxon>Rodentolepis</taxon>
    </lineage>
</organism>
<accession>A0A0R3T3A3</accession>
<sequence length="90" mass="11449">LILTSRGHRHHSRHHNRLHPMHHRRHHLMNREGTHHHFRYKRSREHFLKDLHDHHHLLRSFDLSVVHEWRIDLQGSWHHLFPGLHFRFRR</sequence>
<dbReference type="WBParaSite" id="HNAJ_0000147501-mRNA-1">
    <property type="protein sequence ID" value="HNAJ_0000147501-mRNA-1"/>
    <property type="gene ID" value="HNAJ_0000147501"/>
</dbReference>
<name>A0A0R3T3A3_RODNA</name>
<dbReference type="AlphaFoldDB" id="A0A0R3T3A3"/>